<protein>
    <submittedName>
        <fullName evidence="2">Uncharacterized protein</fullName>
    </submittedName>
</protein>
<evidence type="ECO:0000313" key="3">
    <source>
        <dbReference type="Proteomes" id="UP001215280"/>
    </source>
</evidence>
<gene>
    <name evidence="2" type="ORF">DFH07DRAFT_956612</name>
</gene>
<evidence type="ECO:0000256" key="1">
    <source>
        <dbReference type="SAM" id="MobiDB-lite"/>
    </source>
</evidence>
<dbReference type="EMBL" id="JARJLG010000042">
    <property type="protein sequence ID" value="KAJ7762712.1"/>
    <property type="molecule type" value="Genomic_DNA"/>
</dbReference>
<comment type="caution">
    <text evidence="2">The sequence shown here is derived from an EMBL/GenBank/DDBJ whole genome shotgun (WGS) entry which is preliminary data.</text>
</comment>
<feature type="compositionally biased region" description="Low complexity" evidence="1">
    <location>
        <begin position="9"/>
        <end position="21"/>
    </location>
</feature>
<keyword evidence="3" id="KW-1185">Reference proteome</keyword>
<proteinExistence type="predicted"/>
<dbReference type="AlphaFoldDB" id="A0AAD7NHQ8"/>
<name>A0AAD7NHQ8_9AGAR</name>
<feature type="region of interest" description="Disordered" evidence="1">
    <location>
        <begin position="1"/>
        <end position="85"/>
    </location>
</feature>
<organism evidence="2 3">
    <name type="scientific">Mycena maculata</name>
    <dbReference type="NCBI Taxonomy" id="230809"/>
    <lineage>
        <taxon>Eukaryota</taxon>
        <taxon>Fungi</taxon>
        <taxon>Dikarya</taxon>
        <taxon>Basidiomycota</taxon>
        <taxon>Agaricomycotina</taxon>
        <taxon>Agaricomycetes</taxon>
        <taxon>Agaricomycetidae</taxon>
        <taxon>Agaricales</taxon>
        <taxon>Marasmiineae</taxon>
        <taxon>Mycenaceae</taxon>
        <taxon>Mycena</taxon>
    </lineage>
</organism>
<accession>A0AAD7NHQ8</accession>
<dbReference type="Proteomes" id="UP001215280">
    <property type="component" value="Unassembled WGS sequence"/>
</dbReference>
<evidence type="ECO:0000313" key="2">
    <source>
        <dbReference type="EMBL" id="KAJ7762712.1"/>
    </source>
</evidence>
<sequence>MNGPPSGVAAQTQKQQQGATADMNGPGETAPAESNAKLAKTTQGSAQGVEKQPQGTKRKAPSAAEEAAVKSVKSSAESTPSSAPRFGELQIGATCQCQDEWLSPRTKHVLQGRAGDFVAEYGYVNQNCVHLTQYIPSEYLPRGKKAAPLWVEGFTMMFKIIAEIFTAGQIPTPQEMERTLGLKEHKADQKLFKAYAKNGADYEAVLEALVLGAKGQWKTREFREAHCIDNAEWKSLPQCKEHDFDWGMAEDVLTDA</sequence>
<feature type="compositionally biased region" description="Low complexity" evidence="1">
    <location>
        <begin position="62"/>
        <end position="78"/>
    </location>
</feature>
<reference evidence="2" key="1">
    <citation type="submission" date="2023-03" db="EMBL/GenBank/DDBJ databases">
        <title>Massive genome expansion in bonnet fungi (Mycena s.s.) driven by repeated elements and novel gene families across ecological guilds.</title>
        <authorList>
            <consortium name="Lawrence Berkeley National Laboratory"/>
            <person name="Harder C.B."/>
            <person name="Miyauchi S."/>
            <person name="Viragh M."/>
            <person name="Kuo A."/>
            <person name="Thoen E."/>
            <person name="Andreopoulos B."/>
            <person name="Lu D."/>
            <person name="Skrede I."/>
            <person name="Drula E."/>
            <person name="Henrissat B."/>
            <person name="Morin E."/>
            <person name="Kohler A."/>
            <person name="Barry K."/>
            <person name="LaButti K."/>
            <person name="Morin E."/>
            <person name="Salamov A."/>
            <person name="Lipzen A."/>
            <person name="Mereny Z."/>
            <person name="Hegedus B."/>
            <person name="Baldrian P."/>
            <person name="Stursova M."/>
            <person name="Weitz H."/>
            <person name="Taylor A."/>
            <person name="Grigoriev I.V."/>
            <person name="Nagy L.G."/>
            <person name="Martin F."/>
            <person name="Kauserud H."/>
        </authorList>
    </citation>
    <scope>NUCLEOTIDE SEQUENCE</scope>
    <source>
        <strain evidence="2">CBHHK188m</strain>
    </source>
</reference>